<evidence type="ECO:0000313" key="1">
    <source>
        <dbReference type="EMBL" id="OGZ33682.1"/>
    </source>
</evidence>
<dbReference type="EMBL" id="MHMW01000028">
    <property type="protein sequence ID" value="OGZ33682.1"/>
    <property type="molecule type" value="Genomic_DNA"/>
</dbReference>
<protein>
    <recommendedName>
        <fullName evidence="3">3D domain-containing protein</fullName>
    </recommendedName>
</protein>
<organism evidence="1 2">
    <name type="scientific">Candidatus Portnoybacteria bacterium RBG_19FT_COMBO_36_7</name>
    <dbReference type="NCBI Taxonomy" id="1801992"/>
    <lineage>
        <taxon>Bacteria</taxon>
        <taxon>Candidatus Portnoyibacteriota</taxon>
    </lineage>
</organism>
<comment type="caution">
    <text evidence="1">The sequence shown here is derived from an EMBL/GenBank/DDBJ whole genome shotgun (WGS) entry which is preliminary data.</text>
</comment>
<evidence type="ECO:0000313" key="2">
    <source>
        <dbReference type="Proteomes" id="UP000179099"/>
    </source>
</evidence>
<reference evidence="1 2" key="1">
    <citation type="journal article" date="2016" name="Nat. Commun.">
        <title>Thousands of microbial genomes shed light on interconnected biogeochemical processes in an aquifer system.</title>
        <authorList>
            <person name="Anantharaman K."/>
            <person name="Brown C.T."/>
            <person name="Hug L.A."/>
            <person name="Sharon I."/>
            <person name="Castelle C.J."/>
            <person name="Probst A.J."/>
            <person name="Thomas B.C."/>
            <person name="Singh A."/>
            <person name="Wilkins M.J."/>
            <person name="Karaoz U."/>
            <person name="Brodie E.L."/>
            <person name="Williams K.H."/>
            <person name="Hubbard S.S."/>
            <person name="Banfield J.F."/>
        </authorList>
    </citation>
    <scope>NUCLEOTIDE SEQUENCE [LARGE SCALE GENOMIC DNA]</scope>
</reference>
<gene>
    <name evidence="1" type="ORF">A2Y98_01170</name>
</gene>
<dbReference type="CDD" id="cd22784">
    <property type="entry name" value="DPBB_MltA_YuiC-like"/>
    <property type="match status" value="1"/>
</dbReference>
<proteinExistence type="predicted"/>
<dbReference type="AlphaFoldDB" id="A0A1G2F7D4"/>
<evidence type="ECO:0008006" key="3">
    <source>
        <dbReference type="Google" id="ProtNLM"/>
    </source>
</evidence>
<accession>A0A1G2F7D4</accession>
<name>A0A1G2F7D4_9BACT</name>
<sequence>MVPDVSINETKKVITTAYSSTPDQTDSSPFITAAGSTVRDGIVACNFLKFGTMVRFPEIYGDKIFVVEDRMAKRNSHKIDIWMESRSQALQFGVKYLTVEILES</sequence>
<dbReference type="Proteomes" id="UP000179099">
    <property type="component" value="Unassembled WGS sequence"/>
</dbReference>